<sequence>AMIHGLNKMIENWERERELHVEIMDYKREINATLDDEDSSRFELEFHTAYLNFFEQVSSSMEKIRKTLMKDEKL</sequence>
<accession>A0A0F9B468</accession>
<reference evidence="1" key="1">
    <citation type="journal article" date="2015" name="Nature">
        <title>Complex archaea that bridge the gap between prokaryotes and eukaryotes.</title>
        <authorList>
            <person name="Spang A."/>
            <person name="Saw J.H."/>
            <person name="Jorgensen S.L."/>
            <person name="Zaremba-Niedzwiedzka K."/>
            <person name="Martijn J."/>
            <person name="Lind A.E."/>
            <person name="van Eijk R."/>
            <person name="Schleper C."/>
            <person name="Guy L."/>
            <person name="Ettema T.J."/>
        </authorList>
    </citation>
    <scope>NUCLEOTIDE SEQUENCE</scope>
</reference>
<organism evidence="1">
    <name type="scientific">marine sediment metagenome</name>
    <dbReference type="NCBI Taxonomy" id="412755"/>
    <lineage>
        <taxon>unclassified sequences</taxon>
        <taxon>metagenomes</taxon>
        <taxon>ecological metagenomes</taxon>
    </lineage>
</organism>
<name>A0A0F9B468_9ZZZZ</name>
<dbReference type="EMBL" id="LAZR01039657">
    <property type="protein sequence ID" value="KKL16450.1"/>
    <property type="molecule type" value="Genomic_DNA"/>
</dbReference>
<dbReference type="AlphaFoldDB" id="A0A0F9B468"/>
<feature type="non-terminal residue" evidence="1">
    <location>
        <position position="1"/>
    </location>
</feature>
<comment type="caution">
    <text evidence="1">The sequence shown here is derived from an EMBL/GenBank/DDBJ whole genome shotgun (WGS) entry which is preliminary data.</text>
</comment>
<protein>
    <submittedName>
        <fullName evidence="1">Uncharacterized protein</fullName>
    </submittedName>
</protein>
<evidence type="ECO:0000313" key="1">
    <source>
        <dbReference type="EMBL" id="KKL16450.1"/>
    </source>
</evidence>
<gene>
    <name evidence="1" type="ORF">LCGC14_2495460</name>
</gene>
<proteinExistence type="predicted"/>